<organism evidence="9 10">
    <name type="scientific">Prosthecobacter fluviatilis</name>
    <dbReference type="NCBI Taxonomy" id="445931"/>
    <lineage>
        <taxon>Bacteria</taxon>
        <taxon>Pseudomonadati</taxon>
        <taxon>Verrucomicrobiota</taxon>
        <taxon>Verrucomicrobiia</taxon>
        <taxon>Verrucomicrobiales</taxon>
        <taxon>Verrucomicrobiaceae</taxon>
        <taxon>Prosthecobacter</taxon>
    </lineage>
</organism>
<evidence type="ECO:0000256" key="2">
    <source>
        <dbReference type="SAM" id="SignalP"/>
    </source>
</evidence>
<feature type="domain" description="DUF1587" evidence="4">
    <location>
        <begin position="118"/>
        <end position="181"/>
    </location>
</feature>
<feature type="domain" description="DUF1592" evidence="6">
    <location>
        <begin position="465"/>
        <end position="592"/>
    </location>
</feature>
<accession>A0ABW0KL15</accession>
<feature type="signal peptide" evidence="2">
    <location>
        <begin position="1"/>
        <end position="20"/>
    </location>
</feature>
<sequence>MSRFFVSAFGLCLFMGGLGAAPLPPVTPFLEQHCTECHDGEVKKGGLDLTGLAFKPEERKNFDAWVKVYDRVSQGEMPPVKKPRPEPGAAKSFLAALKTPLHDYETAQQKENGRTVLRRLNRTEYENTVHDLLGISLPLKHILPEDTPLHGFDTVAEGLRFSQLQIEKYLEAADAALDAAIVLTKKPVGINQRYSYKNEPGIRKNLDTPPGTLSDKTNPKSGHRVMFRENEKEVIMFTTGDYLVGLKQCRLPGPGMYRIRLSGNAVQSDGEPLTLMIYSNNYKNKRLLSYCELPADKPREFEFTTRLDGSEHIVINCDRVGRDKKGQNIYNVGAAEFQGTGLAMQWIEVEGPLSAEWPPASLKKALGEVPLTELGEKQKKFRDGKQLGYELAPTDVKLAVKSGLTSFAARAFRRPLEQDEAVPYIALAQQSLDAGGSFEGAMRVGLRAILTSPAFLLLEEHPGRLSDRALAARLAYFLTSSMPDEELIKVAGEGRLTQPEVLKAQTERLLKSPRAAAFVTNFVGQWLELKNIDATTPDTKLYPEYDMLLKLGMVTETEAFFSEMLKSNLPVTNFIQSDFVMVNRRMAEHYEMPGVAGEEFRRVVLPADSPRGGVLTQAGVLKVTANGTVTSPVVRGAWVMKHLLGQPPPPPPASVGAIEPDTRGTTTIREQLAKHRDSESCASCHKSIDPPGFALESFDVIGGYRENYRSNEKGANVKRKLNGQNIWQYKEGLPVDASGELADGRKFQDIREFKKLLLDEKAQVMRALAGNLVTYGTGAGIQFADRDAIEAIAKLAEAEGAGLRTLVHAVVQSPLFLSK</sequence>
<keyword evidence="10" id="KW-1185">Reference proteome</keyword>
<reference evidence="10" key="1">
    <citation type="journal article" date="2019" name="Int. J. Syst. Evol. Microbiol.">
        <title>The Global Catalogue of Microorganisms (GCM) 10K type strain sequencing project: providing services to taxonomists for standard genome sequencing and annotation.</title>
        <authorList>
            <consortium name="The Broad Institute Genomics Platform"/>
            <consortium name="The Broad Institute Genome Sequencing Center for Infectious Disease"/>
            <person name="Wu L."/>
            <person name="Ma J."/>
        </authorList>
    </citation>
    <scope>NUCLEOTIDE SEQUENCE [LARGE SCALE GENOMIC DNA]</scope>
    <source>
        <strain evidence="10">CGMCC 4.1469</strain>
    </source>
</reference>
<comment type="caution">
    <text evidence="9">The sequence shown here is derived from an EMBL/GenBank/DDBJ whole genome shotgun (WGS) entry which is preliminary data.</text>
</comment>
<evidence type="ECO:0000259" key="6">
    <source>
        <dbReference type="Pfam" id="PF07631"/>
    </source>
</evidence>
<evidence type="ECO:0000313" key="9">
    <source>
        <dbReference type="EMBL" id="MFC5454155.1"/>
    </source>
</evidence>
<feature type="domain" description="DUF1585" evidence="3">
    <location>
        <begin position="743"/>
        <end position="816"/>
    </location>
</feature>
<dbReference type="InterPro" id="IPR013039">
    <property type="entry name" value="DUF1588"/>
</dbReference>
<gene>
    <name evidence="9" type="ORF">ACFQDI_04730</name>
</gene>
<dbReference type="Pfam" id="PF07635">
    <property type="entry name" value="PSCyt1"/>
    <property type="match status" value="1"/>
</dbReference>
<dbReference type="Pfam" id="PF07626">
    <property type="entry name" value="PSD3"/>
    <property type="match status" value="1"/>
</dbReference>
<evidence type="ECO:0000259" key="8">
    <source>
        <dbReference type="Pfam" id="PF07637"/>
    </source>
</evidence>
<feature type="region of interest" description="Disordered" evidence="1">
    <location>
        <begin position="199"/>
        <end position="222"/>
    </location>
</feature>
<evidence type="ECO:0000313" key="10">
    <source>
        <dbReference type="Proteomes" id="UP001596052"/>
    </source>
</evidence>
<evidence type="ECO:0000256" key="1">
    <source>
        <dbReference type="SAM" id="MobiDB-lite"/>
    </source>
</evidence>
<dbReference type="InterPro" id="IPR013043">
    <property type="entry name" value="DUF1595"/>
</dbReference>
<dbReference type="InterPro" id="IPR011478">
    <property type="entry name" value="DUF1585"/>
</dbReference>
<protein>
    <submittedName>
        <fullName evidence="9">DUF1592 domain-containing protein</fullName>
    </submittedName>
</protein>
<feature type="domain" description="Cytochrome C Planctomycete-type" evidence="7">
    <location>
        <begin position="34"/>
        <end position="79"/>
    </location>
</feature>
<dbReference type="InterPro" id="IPR011429">
    <property type="entry name" value="Cyt_c_Planctomycete-type"/>
</dbReference>
<proteinExistence type="predicted"/>
<dbReference type="RefSeq" id="WP_377163940.1">
    <property type="nucleotide sequence ID" value="NZ_JBHSMQ010000001.1"/>
</dbReference>
<feature type="chain" id="PRO_5047068174" evidence="2">
    <location>
        <begin position="21"/>
        <end position="819"/>
    </location>
</feature>
<dbReference type="Pfam" id="PF07624">
    <property type="entry name" value="PSD2"/>
    <property type="match status" value="1"/>
</dbReference>
<evidence type="ECO:0000259" key="5">
    <source>
        <dbReference type="Pfam" id="PF07627"/>
    </source>
</evidence>
<dbReference type="InterPro" id="IPR013042">
    <property type="entry name" value="DUF1592"/>
</dbReference>
<feature type="domain" description="DUF1595" evidence="8">
    <location>
        <begin position="401"/>
        <end position="460"/>
    </location>
</feature>
<dbReference type="InterPro" id="IPR013036">
    <property type="entry name" value="DUF1587"/>
</dbReference>
<dbReference type="Proteomes" id="UP001596052">
    <property type="component" value="Unassembled WGS sequence"/>
</dbReference>
<feature type="domain" description="DUF1588" evidence="5">
    <location>
        <begin position="611"/>
        <end position="707"/>
    </location>
</feature>
<keyword evidence="2" id="KW-0732">Signal</keyword>
<evidence type="ECO:0000259" key="4">
    <source>
        <dbReference type="Pfam" id="PF07626"/>
    </source>
</evidence>
<dbReference type="Pfam" id="PF07627">
    <property type="entry name" value="PSCyt3"/>
    <property type="match status" value="1"/>
</dbReference>
<evidence type="ECO:0000259" key="3">
    <source>
        <dbReference type="Pfam" id="PF07624"/>
    </source>
</evidence>
<dbReference type="EMBL" id="JBHSMQ010000001">
    <property type="protein sequence ID" value="MFC5454155.1"/>
    <property type="molecule type" value="Genomic_DNA"/>
</dbReference>
<evidence type="ECO:0000259" key="7">
    <source>
        <dbReference type="Pfam" id="PF07635"/>
    </source>
</evidence>
<name>A0ABW0KL15_9BACT</name>
<dbReference type="Pfam" id="PF07637">
    <property type="entry name" value="PSD5"/>
    <property type="match status" value="1"/>
</dbReference>
<dbReference type="Pfam" id="PF07631">
    <property type="entry name" value="PSD4"/>
    <property type="match status" value="1"/>
</dbReference>